<reference evidence="2 3" key="1">
    <citation type="journal article" date="2013" name="BMC Genomics">
        <title>Reconstruction of the lipid metabolism for the microalga Monoraphidium neglectum from its genome sequence reveals characteristics suitable for biofuel production.</title>
        <authorList>
            <person name="Bogen C."/>
            <person name="Al-Dilaimi A."/>
            <person name="Albersmeier A."/>
            <person name="Wichmann J."/>
            <person name="Grundmann M."/>
            <person name="Rupp O."/>
            <person name="Lauersen K.J."/>
            <person name="Blifernez-Klassen O."/>
            <person name="Kalinowski J."/>
            <person name="Goesmann A."/>
            <person name="Mussgnug J.H."/>
            <person name="Kruse O."/>
        </authorList>
    </citation>
    <scope>NUCLEOTIDE SEQUENCE [LARGE SCALE GENOMIC DNA]</scope>
    <source>
        <strain evidence="2 3">SAG 48.87</strain>
    </source>
</reference>
<feature type="compositionally biased region" description="Basic residues" evidence="1">
    <location>
        <begin position="25"/>
        <end position="35"/>
    </location>
</feature>
<dbReference type="RefSeq" id="XP_013894894.1">
    <property type="nucleotide sequence ID" value="XM_014039440.1"/>
</dbReference>
<gene>
    <name evidence="2" type="ORF">MNEG_12090</name>
</gene>
<dbReference type="Proteomes" id="UP000054498">
    <property type="component" value="Unassembled WGS sequence"/>
</dbReference>
<dbReference type="KEGG" id="mng:MNEG_12090"/>
<sequence>GRSEPGRSSTWPTPPHTTQHQGASRLRRSCGRPRPGRLSGSQARSEARGPVGSAVAAAAAGAGAPAGR</sequence>
<feature type="region of interest" description="Disordered" evidence="1">
    <location>
        <begin position="1"/>
        <end position="68"/>
    </location>
</feature>
<dbReference type="EMBL" id="KK103277">
    <property type="protein sequence ID" value="KIY95874.1"/>
    <property type="molecule type" value="Genomic_DNA"/>
</dbReference>
<feature type="compositionally biased region" description="Low complexity" evidence="1">
    <location>
        <begin position="48"/>
        <end position="68"/>
    </location>
</feature>
<name>A0A0D2LWK8_9CHLO</name>
<keyword evidence="3" id="KW-1185">Reference proteome</keyword>
<feature type="non-terminal residue" evidence="2">
    <location>
        <position position="68"/>
    </location>
</feature>
<protein>
    <submittedName>
        <fullName evidence="2">Uncharacterized protein</fullName>
    </submittedName>
</protein>
<feature type="compositionally biased region" description="Polar residues" evidence="1">
    <location>
        <begin position="1"/>
        <end position="11"/>
    </location>
</feature>
<feature type="non-terminal residue" evidence="2">
    <location>
        <position position="1"/>
    </location>
</feature>
<evidence type="ECO:0000256" key="1">
    <source>
        <dbReference type="SAM" id="MobiDB-lite"/>
    </source>
</evidence>
<dbReference type="AlphaFoldDB" id="A0A0D2LWK8"/>
<evidence type="ECO:0000313" key="3">
    <source>
        <dbReference type="Proteomes" id="UP000054498"/>
    </source>
</evidence>
<dbReference type="GeneID" id="25729418"/>
<evidence type="ECO:0000313" key="2">
    <source>
        <dbReference type="EMBL" id="KIY95874.1"/>
    </source>
</evidence>
<accession>A0A0D2LWK8</accession>
<proteinExistence type="predicted"/>
<organism evidence="2 3">
    <name type="scientific">Monoraphidium neglectum</name>
    <dbReference type="NCBI Taxonomy" id="145388"/>
    <lineage>
        <taxon>Eukaryota</taxon>
        <taxon>Viridiplantae</taxon>
        <taxon>Chlorophyta</taxon>
        <taxon>core chlorophytes</taxon>
        <taxon>Chlorophyceae</taxon>
        <taxon>CS clade</taxon>
        <taxon>Sphaeropleales</taxon>
        <taxon>Selenastraceae</taxon>
        <taxon>Monoraphidium</taxon>
    </lineage>
</organism>